<evidence type="ECO:0000259" key="2">
    <source>
        <dbReference type="PROSITE" id="PS50830"/>
    </source>
</evidence>
<keyword evidence="1" id="KW-0732">Signal</keyword>
<dbReference type="SMART" id="SM00318">
    <property type="entry name" value="SNc"/>
    <property type="match status" value="1"/>
</dbReference>
<dbReference type="OrthoDB" id="7618306at2"/>
<proteinExistence type="predicted"/>
<dbReference type="InterPro" id="IPR035437">
    <property type="entry name" value="SNase_OB-fold_sf"/>
</dbReference>
<gene>
    <name evidence="3" type="ORF">FHP25_25935</name>
</gene>
<organism evidence="3 4">
    <name type="scientific">Vineibacter terrae</name>
    <dbReference type="NCBI Taxonomy" id="2586908"/>
    <lineage>
        <taxon>Bacteria</taxon>
        <taxon>Pseudomonadati</taxon>
        <taxon>Pseudomonadota</taxon>
        <taxon>Alphaproteobacteria</taxon>
        <taxon>Hyphomicrobiales</taxon>
        <taxon>Vineibacter</taxon>
    </lineage>
</organism>
<dbReference type="PROSITE" id="PS50830">
    <property type="entry name" value="TNASE_3"/>
    <property type="match status" value="1"/>
</dbReference>
<dbReference type="InterPro" id="IPR016071">
    <property type="entry name" value="Staphylococal_nuclease_OB-fold"/>
</dbReference>
<sequence length="270" mass="29203">MWRIVRIVACLFFLALGLDTAAAAGCDDAAIAVTGARALDGDTFRTDDGQEWRLAGVLAPKRGDGARAPLDAGDGRRSRASPADDAQAALDALVLRRALRLIPVGAAADRHARRLAIARDASCRSLAERLLADGHARVYPTFVTRSLVPPLYAAEAMARAATRGLWADSRYRLLHPSEIGARFDSYVVVEERPQSVITGRAGTTLSFGDDRRRDFGVTIEPKVRKLLAAAGLEPAVLVGRRIRVRGWLRNRGGVPVIELAVPEQLEVVER</sequence>
<dbReference type="Pfam" id="PF00565">
    <property type="entry name" value="SNase"/>
    <property type="match status" value="1"/>
</dbReference>
<feature type="signal peptide" evidence="1">
    <location>
        <begin position="1"/>
        <end position="23"/>
    </location>
</feature>
<dbReference type="RefSeq" id="WP_147849897.1">
    <property type="nucleotide sequence ID" value="NZ_VDUZ01000034.1"/>
</dbReference>
<dbReference type="AlphaFoldDB" id="A0A5C8PG50"/>
<protein>
    <recommendedName>
        <fullName evidence="2">TNase-like domain-containing protein</fullName>
    </recommendedName>
</protein>
<keyword evidence="4" id="KW-1185">Reference proteome</keyword>
<dbReference type="SUPFAM" id="SSF50199">
    <property type="entry name" value="Staphylococcal nuclease"/>
    <property type="match status" value="1"/>
</dbReference>
<reference evidence="3 4" key="1">
    <citation type="submission" date="2019-06" db="EMBL/GenBank/DDBJ databases">
        <title>New taxonomy in bacterial strain CC-CFT640, isolated from vineyard.</title>
        <authorList>
            <person name="Lin S.-Y."/>
            <person name="Tsai C.-F."/>
            <person name="Young C.-C."/>
        </authorList>
    </citation>
    <scope>NUCLEOTIDE SEQUENCE [LARGE SCALE GENOMIC DNA]</scope>
    <source>
        <strain evidence="3 4">CC-CFT640</strain>
    </source>
</reference>
<evidence type="ECO:0000256" key="1">
    <source>
        <dbReference type="SAM" id="SignalP"/>
    </source>
</evidence>
<evidence type="ECO:0000313" key="4">
    <source>
        <dbReference type="Proteomes" id="UP000321638"/>
    </source>
</evidence>
<feature type="domain" description="TNase-like" evidence="2">
    <location>
        <begin position="37"/>
        <end position="168"/>
    </location>
</feature>
<name>A0A5C8PG50_9HYPH</name>
<evidence type="ECO:0000313" key="3">
    <source>
        <dbReference type="EMBL" id="TXL72276.1"/>
    </source>
</evidence>
<comment type="caution">
    <text evidence="3">The sequence shown here is derived from an EMBL/GenBank/DDBJ whole genome shotgun (WGS) entry which is preliminary data.</text>
</comment>
<dbReference type="Gene3D" id="2.40.50.90">
    <property type="match status" value="1"/>
</dbReference>
<dbReference type="Proteomes" id="UP000321638">
    <property type="component" value="Unassembled WGS sequence"/>
</dbReference>
<feature type="chain" id="PRO_5023024909" description="TNase-like domain-containing protein" evidence="1">
    <location>
        <begin position="24"/>
        <end position="270"/>
    </location>
</feature>
<dbReference type="EMBL" id="VDUZ01000034">
    <property type="protein sequence ID" value="TXL72276.1"/>
    <property type="molecule type" value="Genomic_DNA"/>
</dbReference>
<accession>A0A5C8PG50</accession>